<keyword evidence="6" id="KW-1185">Reference proteome</keyword>
<dbReference type="Proteomes" id="UP000054729">
    <property type="component" value="Unassembled WGS sequence"/>
</dbReference>
<dbReference type="InterPro" id="IPR023346">
    <property type="entry name" value="Lysozyme-like_dom_sf"/>
</dbReference>
<evidence type="ECO:0000256" key="1">
    <source>
        <dbReference type="ARBA" id="ARBA00007734"/>
    </source>
</evidence>
<dbReference type="InterPro" id="IPR008258">
    <property type="entry name" value="Transglycosylase_SLT_dom_1"/>
</dbReference>
<dbReference type="PANTHER" id="PTHR37423">
    <property type="entry name" value="SOLUBLE LYTIC MUREIN TRANSGLYCOSYLASE-RELATED"/>
    <property type="match status" value="1"/>
</dbReference>
<dbReference type="GO" id="GO:0004553">
    <property type="term" value="F:hydrolase activity, hydrolyzing O-glycosyl compounds"/>
    <property type="evidence" value="ECO:0007669"/>
    <property type="project" value="InterPro"/>
</dbReference>
<evidence type="ECO:0000259" key="4">
    <source>
        <dbReference type="Pfam" id="PF01464"/>
    </source>
</evidence>
<evidence type="ECO:0000313" key="5">
    <source>
        <dbReference type="EMBL" id="KTD74749.1"/>
    </source>
</evidence>
<protein>
    <submittedName>
        <fullName evidence="5">Soluble lytic murein transglycosylase</fullName>
    </submittedName>
</protein>
<proteinExistence type="inferred from homology"/>
<dbReference type="Gene3D" id="1.25.20.10">
    <property type="entry name" value="Bacterial muramidases"/>
    <property type="match status" value="1"/>
</dbReference>
<comment type="caution">
    <text evidence="5">The sequence shown here is derived from an EMBL/GenBank/DDBJ whole genome shotgun (WGS) entry which is preliminary data.</text>
</comment>
<sequence>MLNRIVLLLCGIICSFHVHALSGQAYMDRFNTFQAWYAQLPLNPTPEFLEFVKGTTPLSNKLRDKWLYELARIKDWSKYNEYYQTTNDINLVCYAQIAKFNLGMHIEAMAGTIPIWLSGDSRPKSCDTLFNLFLSQEDLDQSLIIQRMALALDKRNVSLARYLLKQHDLSKDHDVEALNKVYQNPNSVTQLTPSKFNHYFCLYGLKRLVSMNMEKALVVWEQVKKKKIMNEPEQQAFISYVALYKAMRNHDDAMQWFSKVKPKYYTDVLIDWQIRLALKKKHWKQVEQLINHSKSKQEPCWQYWLARSLEAQGKKPEAVAIFETLSKNRHYYGFLASIRLKKTPTFANEKPTTNFDALKPYQPIIDQVKTLYQSKQILQASRLLNDFISELPKEEASALVYWIATDLKWHGKSVYLSNRDNLNNQLALRFPLAYNNTIKTYTSKYGVPQEFVYAIIRQESGFREDVTSVAGARGLMQVMPLTASVVSKADKIPYSDKNQLFTSQKNINIGIAYLRQLAKRFSDHPILMAAAYNAGPRQVVYWMKNHPPKEMDIWVETLPWQETRNYLKNIMAFCVVYQYRLNQKPNLSKFLTPI</sequence>
<evidence type="ECO:0000313" key="6">
    <source>
        <dbReference type="Proteomes" id="UP000054729"/>
    </source>
</evidence>
<dbReference type="GO" id="GO:0042597">
    <property type="term" value="C:periplasmic space"/>
    <property type="evidence" value="ECO:0007669"/>
    <property type="project" value="InterPro"/>
</dbReference>
<evidence type="ECO:0000256" key="2">
    <source>
        <dbReference type="ARBA" id="ARBA00022729"/>
    </source>
</evidence>
<dbReference type="STRING" id="66969.Lwal_2790"/>
<feature type="chain" id="PRO_5006919256" evidence="3">
    <location>
        <begin position="21"/>
        <end position="594"/>
    </location>
</feature>
<feature type="domain" description="Transglycosylase SLT" evidence="4">
    <location>
        <begin position="438"/>
        <end position="550"/>
    </location>
</feature>
<dbReference type="PANTHER" id="PTHR37423:SF5">
    <property type="entry name" value="SOLUBLE LYTIC MUREIN TRANSGLYCOSYLASE"/>
    <property type="match status" value="1"/>
</dbReference>
<feature type="signal peptide" evidence="3">
    <location>
        <begin position="1"/>
        <end position="20"/>
    </location>
</feature>
<comment type="similarity">
    <text evidence="1">Belongs to the transglycosylase Slt family.</text>
</comment>
<dbReference type="CDD" id="cd13401">
    <property type="entry name" value="Slt70-like"/>
    <property type="match status" value="1"/>
</dbReference>
<keyword evidence="2 3" id="KW-0732">Signal</keyword>
<dbReference type="Pfam" id="PF01464">
    <property type="entry name" value="SLT"/>
    <property type="match status" value="1"/>
</dbReference>
<reference evidence="5 6" key="1">
    <citation type="submission" date="2015-11" db="EMBL/GenBank/DDBJ databases">
        <title>Genomic analysis of 38 Legionella species identifies large and diverse effector repertoires.</title>
        <authorList>
            <person name="Burstein D."/>
            <person name="Amaro F."/>
            <person name="Zusman T."/>
            <person name="Lifshitz Z."/>
            <person name="Cohen O."/>
            <person name="Gilbert J.A."/>
            <person name="Pupko T."/>
            <person name="Shuman H.A."/>
            <person name="Segal G."/>
        </authorList>
    </citation>
    <scope>NUCLEOTIDE SEQUENCE [LARGE SCALE GENOMIC DNA]</scope>
    <source>
        <strain evidence="5 6">ATCC 51914</strain>
    </source>
</reference>
<dbReference type="PATRIC" id="fig|66969.6.peg.3021"/>
<dbReference type="RefSeq" id="WP_058481409.1">
    <property type="nucleotide sequence ID" value="NZ_CAAAIQ010000012.1"/>
</dbReference>
<dbReference type="SUPFAM" id="SSF53955">
    <property type="entry name" value="Lysozyme-like"/>
    <property type="match status" value="1"/>
</dbReference>
<name>A0A0W1A075_9GAMM</name>
<dbReference type="EMBL" id="LNZB01000060">
    <property type="protein sequence ID" value="KTD74749.1"/>
    <property type="molecule type" value="Genomic_DNA"/>
</dbReference>
<accession>A0A0W1A075</accession>
<dbReference type="AlphaFoldDB" id="A0A0W1A075"/>
<dbReference type="Gene3D" id="1.10.530.10">
    <property type="match status" value="1"/>
</dbReference>
<dbReference type="SUPFAM" id="SSF48435">
    <property type="entry name" value="Bacterial muramidases"/>
    <property type="match status" value="1"/>
</dbReference>
<evidence type="ECO:0000256" key="3">
    <source>
        <dbReference type="SAM" id="SignalP"/>
    </source>
</evidence>
<organism evidence="5 6">
    <name type="scientific">Legionella waltersii</name>
    <dbReference type="NCBI Taxonomy" id="66969"/>
    <lineage>
        <taxon>Bacteria</taxon>
        <taxon>Pseudomonadati</taxon>
        <taxon>Pseudomonadota</taxon>
        <taxon>Gammaproteobacteria</taxon>
        <taxon>Legionellales</taxon>
        <taxon>Legionellaceae</taxon>
        <taxon>Legionella</taxon>
    </lineage>
</organism>
<dbReference type="InterPro" id="IPR008939">
    <property type="entry name" value="Lytic_TGlycosylase_superhlx_U"/>
</dbReference>
<gene>
    <name evidence="5" type="ORF">Lwal_2790</name>
</gene>